<evidence type="ECO:0000259" key="5">
    <source>
        <dbReference type="Pfam" id="PF01420"/>
    </source>
</evidence>
<evidence type="ECO:0000256" key="3">
    <source>
        <dbReference type="ARBA" id="ARBA00023125"/>
    </source>
</evidence>
<dbReference type="SUPFAM" id="SSF116734">
    <property type="entry name" value="DNA methylase specificity domain"/>
    <property type="match status" value="2"/>
</dbReference>
<evidence type="ECO:0000256" key="1">
    <source>
        <dbReference type="ARBA" id="ARBA00010923"/>
    </source>
</evidence>
<evidence type="ECO:0000256" key="4">
    <source>
        <dbReference type="SAM" id="Coils"/>
    </source>
</evidence>
<evidence type="ECO:0000313" key="7">
    <source>
        <dbReference type="Proteomes" id="UP000002019"/>
    </source>
</evidence>
<dbReference type="EMBL" id="CU466930">
    <property type="protein sequence ID" value="CAO80128.1"/>
    <property type="molecule type" value="Genomic_DNA"/>
</dbReference>
<name>B0VF76_CLOAI</name>
<dbReference type="Gene3D" id="3.90.220.20">
    <property type="entry name" value="DNA methylase specificity domains"/>
    <property type="match status" value="2"/>
</dbReference>
<dbReference type="KEGG" id="caci:CLOAM0219"/>
<sequence length="440" mass="50163">MIKYKSYEDYKETGITWLTMVPKHWEILRTDSVTVYIRNQINPDEIKSEFVFHYSIPAVQETGTGQYDLTEEVGSAKQLITKKSVLISKLNPRKATICIAEPKDEITICSSEFIAMEAKKCDLKYLFYLMNSEMNRQRLDAKVQSVTRSHQRVYPSDIYRFWTALPSTTEQQAIASFLDRETARIDALIQKKERMIELLKEKRIALITQAVTKGLDPNVPMKDSGIEWLGEVPEHWTVLKFKNIGSFQGGAGFPDDEQGLEDEEIPFYKVSDMNLPGNETYMCQHNNSVSRETALKLRASILRKNTIVFAKVGAALLLNRRRIITKDSCIDNNMMGFSTTHCDVMWCYFFLFQLDLGKLVNPGAVPSVNESQMSNIPVCVPPTQEQKQIGDYLVTETTKINKMIDKVNASIIQLSEYRASLIHHAVTGKIDLRGHDAHAQ</sequence>
<feature type="coiled-coil region" evidence="4">
    <location>
        <begin position="178"/>
        <end position="209"/>
    </location>
</feature>
<keyword evidence="7" id="KW-1185">Reference proteome</keyword>
<reference evidence="6 7" key="1">
    <citation type="journal article" date="2008" name="J. Bacteriol.">
        <title>'Candidatus Cloacamonas acidaminovorans': genome sequence reconstruction provides a first glimpse of a new bacterial division.</title>
        <authorList>
            <person name="Pelletier E."/>
            <person name="Kreimeyer A."/>
            <person name="Bocs S."/>
            <person name="Rouy Z."/>
            <person name="Gyapay G."/>
            <person name="Chouari R."/>
            <person name="Riviere D."/>
            <person name="Ganesan A."/>
            <person name="Daegelen P."/>
            <person name="Sghir A."/>
            <person name="Cohen G.N."/>
            <person name="Medigue C."/>
            <person name="Weissenbach J."/>
            <person name="Le Paslier D."/>
        </authorList>
    </citation>
    <scope>NUCLEOTIDE SEQUENCE [LARGE SCALE GENOMIC DNA]</scope>
    <source>
        <strain evidence="7">Evry</strain>
    </source>
</reference>
<dbReference type="Pfam" id="PF01420">
    <property type="entry name" value="Methylase_S"/>
    <property type="match status" value="2"/>
</dbReference>
<keyword evidence="3" id="KW-0238">DNA-binding</keyword>
<dbReference type="PANTHER" id="PTHR43140:SF1">
    <property type="entry name" value="TYPE I RESTRICTION ENZYME ECOKI SPECIFICITY SUBUNIT"/>
    <property type="match status" value="1"/>
</dbReference>
<evidence type="ECO:0000313" key="6">
    <source>
        <dbReference type="EMBL" id="CAO80128.1"/>
    </source>
</evidence>
<dbReference type="GO" id="GO:0009307">
    <property type="term" value="P:DNA restriction-modification system"/>
    <property type="evidence" value="ECO:0007669"/>
    <property type="project" value="UniProtKB-KW"/>
</dbReference>
<dbReference type="GO" id="GO:0003677">
    <property type="term" value="F:DNA binding"/>
    <property type="evidence" value="ECO:0007669"/>
    <property type="project" value="UniProtKB-KW"/>
</dbReference>
<accession>B0VF76</accession>
<dbReference type="STRING" id="459349.CLOAM0219"/>
<protein>
    <submittedName>
        <fullName evidence="6">Type I restriction-modification system specificity subunit</fullName>
    </submittedName>
</protein>
<evidence type="ECO:0000256" key="2">
    <source>
        <dbReference type="ARBA" id="ARBA00022747"/>
    </source>
</evidence>
<dbReference type="InterPro" id="IPR051212">
    <property type="entry name" value="Type-I_RE_S_subunit"/>
</dbReference>
<dbReference type="RefSeq" id="WP_015423989.1">
    <property type="nucleotide sequence ID" value="NC_020449.1"/>
</dbReference>
<dbReference type="REBASE" id="20276">
    <property type="entry name" value="S.CacGORF217P"/>
</dbReference>
<proteinExistence type="inferred from homology"/>
<gene>
    <name evidence="6" type="ordered locus">CLOAM0219</name>
</gene>
<dbReference type="InterPro" id="IPR000055">
    <property type="entry name" value="Restrct_endonuc_typeI_TRD"/>
</dbReference>
<comment type="similarity">
    <text evidence="1">Belongs to the type-I restriction system S methylase family.</text>
</comment>
<dbReference type="InterPro" id="IPR044946">
    <property type="entry name" value="Restrct_endonuc_typeI_TRD_sf"/>
</dbReference>
<feature type="domain" description="Type I restriction modification DNA specificity" evidence="5">
    <location>
        <begin position="71"/>
        <end position="197"/>
    </location>
</feature>
<keyword evidence="4" id="KW-0175">Coiled coil</keyword>
<dbReference type="OrthoDB" id="9798929at2"/>
<dbReference type="Proteomes" id="UP000002019">
    <property type="component" value="Chromosome"/>
</dbReference>
<feature type="domain" description="Type I restriction modification DNA specificity" evidence="5">
    <location>
        <begin position="233"/>
        <end position="399"/>
    </location>
</feature>
<dbReference type="HOGENOM" id="CLU_021095_1_2_0"/>
<organism evidence="6 7">
    <name type="scientific">Cloacimonas acidaminovorans (strain Evry)</name>
    <dbReference type="NCBI Taxonomy" id="459349"/>
    <lineage>
        <taxon>Bacteria</taxon>
        <taxon>Pseudomonadati</taxon>
        <taxon>Candidatus Cloacimonadota</taxon>
        <taxon>Candidatus Cloacimonadia</taxon>
        <taxon>Candidatus Cloacimonadales</taxon>
        <taxon>Candidatus Cloacimonadaceae</taxon>
        <taxon>Candidatus Cloacimonas</taxon>
    </lineage>
</organism>
<dbReference type="eggNOG" id="COG0732">
    <property type="taxonomic scope" value="Bacteria"/>
</dbReference>
<dbReference type="Gene3D" id="1.10.287.1120">
    <property type="entry name" value="Bipartite methylase S protein"/>
    <property type="match status" value="1"/>
</dbReference>
<keyword evidence="2" id="KW-0680">Restriction system</keyword>
<dbReference type="AlphaFoldDB" id="B0VF76"/>
<dbReference type="PANTHER" id="PTHR43140">
    <property type="entry name" value="TYPE-1 RESTRICTION ENZYME ECOKI SPECIFICITY PROTEIN"/>
    <property type="match status" value="1"/>
</dbReference>